<feature type="region of interest" description="Disordered" evidence="2">
    <location>
        <begin position="526"/>
        <end position="590"/>
    </location>
</feature>
<feature type="compositionally biased region" description="Low complexity" evidence="2">
    <location>
        <begin position="529"/>
        <end position="540"/>
    </location>
</feature>
<keyword evidence="4" id="KW-1185">Reference proteome</keyword>
<dbReference type="STRING" id="90262.A0A1X2HZ39"/>
<dbReference type="EMBL" id="MCGE01000042">
    <property type="protein sequence ID" value="ORZ05820.1"/>
    <property type="molecule type" value="Genomic_DNA"/>
</dbReference>
<evidence type="ECO:0000313" key="4">
    <source>
        <dbReference type="Proteomes" id="UP000193560"/>
    </source>
</evidence>
<accession>A0A1X2HZ39</accession>
<dbReference type="SUPFAM" id="SSF53098">
    <property type="entry name" value="Ribonuclease H-like"/>
    <property type="match status" value="1"/>
</dbReference>
<evidence type="ECO:0000313" key="3">
    <source>
        <dbReference type="EMBL" id="ORZ05820.1"/>
    </source>
</evidence>
<sequence>MEILKKDFEASLPTIRDALLDADFISIDAEFTGLFTPDAKFSSLDDIQRRYSKTHHHIQSYTIVQYGVCAFKQTGSGIMAKPFNFYVYGGDNDNIQSNRNFLSNASSLSFLRSNRFDFNKLIDQGIPFYNYAEERSLFTTNSGHDIIGRHPATPDTALNKHSRSFIDLLRNNLAIWLQKGAANPLVVSTNNGHQKKLVYQELQHGRYNGFLKGIPRDTRNMHVIKIKSEDRFEKSPKSPALNFRHVIEAIKEAKCPVVIHNGMYDICHTVDQFWHNLPEQASDFKKLVNTMWNTVVDTKYMAEFHPILQKCFNSTVLGSLFNTVEEELRNGGHVIRMGDGFDRYSVEGNQSSSHEAGYDAYMTGVIYLGFVHYIKEKEEEEQAKINQENNADNKANDISTSTTLSKDSFFMDESITPFYNKIFLMRCDQPYIDLQGEEKIERNRFFLNKIPTGVTHADIERLYPDIQPTYLSWINDTSAWLTIRHSENIDKVTLGRLGSEQLGIDNPPQVADMELLSGEQWLALQSPVNNSNNSNNSNSSLNDVPTTTIPNGASSYDDFDIPLPASFKSSKREAPTNDEETGSTLKKQKS</sequence>
<dbReference type="PANTHER" id="PTHR15092:SF22">
    <property type="entry name" value="POLY(A)-SPECIFIC RIBONUCLEASE PNLDC1"/>
    <property type="match status" value="1"/>
</dbReference>
<feature type="compositionally biased region" description="Polar residues" evidence="2">
    <location>
        <begin position="541"/>
        <end position="554"/>
    </location>
</feature>
<dbReference type="OrthoDB" id="1432093at2759"/>
<protein>
    <submittedName>
        <fullName evidence="3">CAF1 family ribonuclease-domain-containing protein</fullName>
    </submittedName>
</protein>
<evidence type="ECO:0000256" key="2">
    <source>
        <dbReference type="SAM" id="MobiDB-lite"/>
    </source>
</evidence>
<organism evidence="3 4">
    <name type="scientific">Absidia repens</name>
    <dbReference type="NCBI Taxonomy" id="90262"/>
    <lineage>
        <taxon>Eukaryota</taxon>
        <taxon>Fungi</taxon>
        <taxon>Fungi incertae sedis</taxon>
        <taxon>Mucoromycota</taxon>
        <taxon>Mucoromycotina</taxon>
        <taxon>Mucoromycetes</taxon>
        <taxon>Mucorales</taxon>
        <taxon>Cunninghamellaceae</taxon>
        <taxon>Absidia</taxon>
    </lineage>
</organism>
<dbReference type="PANTHER" id="PTHR15092">
    <property type="entry name" value="POLY A -SPECIFIC RIBONUCLEASE/TARGET OF EGR1, MEMBER 1"/>
    <property type="match status" value="1"/>
</dbReference>
<dbReference type="Proteomes" id="UP000193560">
    <property type="component" value="Unassembled WGS sequence"/>
</dbReference>
<dbReference type="Pfam" id="PF04857">
    <property type="entry name" value="CAF1"/>
    <property type="match status" value="1"/>
</dbReference>
<dbReference type="GO" id="GO:0003723">
    <property type="term" value="F:RNA binding"/>
    <property type="evidence" value="ECO:0007669"/>
    <property type="project" value="TreeGrafter"/>
</dbReference>
<dbReference type="GO" id="GO:0000175">
    <property type="term" value="F:3'-5'-RNA exonuclease activity"/>
    <property type="evidence" value="ECO:0007669"/>
    <property type="project" value="TreeGrafter"/>
</dbReference>
<gene>
    <name evidence="3" type="ORF">BCR42DRAFT_427826</name>
</gene>
<dbReference type="InterPro" id="IPR036397">
    <property type="entry name" value="RNaseH_sf"/>
</dbReference>
<evidence type="ECO:0000256" key="1">
    <source>
        <dbReference type="ARBA" id="ARBA00008372"/>
    </source>
</evidence>
<name>A0A1X2HZ39_9FUNG</name>
<dbReference type="Gene3D" id="3.30.70.330">
    <property type="match status" value="1"/>
</dbReference>
<dbReference type="InterPro" id="IPR006941">
    <property type="entry name" value="RNase_CAF1"/>
</dbReference>
<dbReference type="InterPro" id="IPR012337">
    <property type="entry name" value="RNaseH-like_sf"/>
</dbReference>
<dbReference type="Gene3D" id="3.30.420.10">
    <property type="entry name" value="Ribonuclease H-like superfamily/Ribonuclease H"/>
    <property type="match status" value="1"/>
</dbReference>
<dbReference type="InterPro" id="IPR012677">
    <property type="entry name" value="Nucleotide-bd_a/b_plait_sf"/>
</dbReference>
<comment type="similarity">
    <text evidence="1">Belongs to the CAF1 family.</text>
</comment>
<reference evidence="3 4" key="1">
    <citation type="submission" date="2016-07" db="EMBL/GenBank/DDBJ databases">
        <title>Pervasive Adenine N6-methylation of Active Genes in Fungi.</title>
        <authorList>
            <consortium name="DOE Joint Genome Institute"/>
            <person name="Mondo S.J."/>
            <person name="Dannebaum R.O."/>
            <person name="Kuo R.C."/>
            <person name="Labutti K."/>
            <person name="Haridas S."/>
            <person name="Kuo A."/>
            <person name="Salamov A."/>
            <person name="Ahrendt S.R."/>
            <person name="Lipzen A."/>
            <person name="Sullivan W."/>
            <person name="Andreopoulos W.B."/>
            <person name="Clum A."/>
            <person name="Lindquist E."/>
            <person name="Daum C."/>
            <person name="Ramamoorthy G.K."/>
            <person name="Gryganskyi A."/>
            <person name="Culley D."/>
            <person name="Magnuson J.K."/>
            <person name="James T.Y."/>
            <person name="O'Malley M.A."/>
            <person name="Stajich J.E."/>
            <person name="Spatafora J.W."/>
            <person name="Visel A."/>
            <person name="Grigoriev I.V."/>
        </authorList>
    </citation>
    <scope>NUCLEOTIDE SEQUENCE [LARGE SCALE GENOMIC DNA]</scope>
    <source>
        <strain evidence="3 4">NRRL 1336</strain>
    </source>
</reference>
<comment type="caution">
    <text evidence="3">The sequence shown here is derived from an EMBL/GenBank/DDBJ whole genome shotgun (WGS) entry which is preliminary data.</text>
</comment>
<dbReference type="InterPro" id="IPR051181">
    <property type="entry name" value="CAF1_poly(A)_ribonucleases"/>
</dbReference>
<dbReference type="AlphaFoldDB" id="A0A1X2HZ39"/>
<proteinExistence type="inferred from homology"/>